<evidence type="ECO:0000256" key="4">
    <source>
        <dbReference type="ARBA" id="ARBA00022490"/>
    </source>
</evidence>
<keyword evidence="6" id="KW-0175">Coiled coil</keyword>
<dbReference type="PANTHER" id="PTHR35794:SF2">
    <property type="entry name" value="CELL DIVISION PROTEIN DIVIVA"/>
    <property type="match status" value="1"/>
</dbReference>
<evidence type="ECO:0000256" key="2">
    <source>
        <dbReference type="ARBA" id="ARBA00009008"/>
    </source>
</evidence>
<comment type="caution">
    <text evidence="10">The sequence shown here is derived from an EMBL/GenBank/DDBJ whole genome shotgun (WGS) entry which is preliminary data.</text>
</comment>
<evidence type="ECO:0000256" key="9">
    <source>
        <dbReference type="SAM" id="MobiDB-lite"/>
    </source>
</evidence>
<reference evidence="10 11" key="1">
    <citation type="submission" date="2020-08" db="EMBL/GenBank/DDBJ databases">
        <title>Sequencing the genomes of 1000 actinobacteria strains.</title>
        <authorList>
            <person name="Klenk H.-P."/>
        </authorList>
    </citation>
    <scope>NUCLEOTIDE SEQUENCE [LARGE SCALE GENOMIC DNA]</scope>
    <source>
        <strain evidence="10 11">DSM 44230</strain>
    </source>
</reference>
<dbReference type="Proteomes" id="UP000533598">
    <property type="component" value="Unassembled WGS sequence"/>
</dbReference>
<dbReference type="Gene3D" id="6.10.250.660">
    <property type="match status" value="6"/>
</dbReference>
<dbReference type="EMBL" id="JACHMH010000001">
    <property type="protein sequence ID" value="MBB4674393.1"/>
    <property type="molecule type" value="Genomic_DNA"/>
</dbReference>
<keyword evidence="11" id="KW-1185">Reference proteome</keyword>
<dbReference type="NCBIfam" id="TIGR03544">
    <property type="entry name" value="DivI1A_domain"/>
    <property type="match status" value="6"/>
</dbReference>
<dbReference type="InterPro" id="IPR007793">
    <property type="entry name" value="DivIVA_fam"/>
</dbReference>
<evidence type="ECO:0000256" key="8">
    <source>
        <dbReference type="ARBA" id="ARBA00031737"/>
    </source>
</evidence>
<comment type="subcellular location">
    <subcellularLocation>
        <location evidence="1">Cytoplasm</location>
    </subcellularLocation>
</comment>
<dbReference type="GO" id="GO:0051301">
    <property type="term" value="P:cell division"/>
    <property type="evidence" value="ECO:0007669"/>
    <property type="project" value="UniProtKB-KW"/>
</dbReference>
<dbReference type="PANTHER" id="PTHR35794">
    <property type="entry name" value="CELL DIVISION PROTEIN DIVIVA"/>
    <property type="match status" value="1"/>
</dbReference>
<evidence type="ECO:0000256" key="3">
    <source>
        <dbReference type="ARBA" id="ARBA00018787"/>
    </source>
</evidence>
<dbReference type="InterPro" id="IPR019933">
    <property type="entry name" value="DivIVA_domain"/>
</dbReference>
<keyword evidence="5" id="KW-0132">Cell division</keyword>
<sequence>MTLTPEDVRDVRFHRPPPDAKGYDEPPVDAFLERIAGTLRGRDTITAQDVLKARFPPAVVDGNGYDRDEVELFLDLVATVLEQRALAEQGRLTAADVAEVGFQRPKPGVIGYDERQVDAFLARVQATLRGADDLTPQDVQAVEFAAATVGLGGYDRGGVDAFLDQVALTLQRAAAAPRPQLVPVRGGPSPATLTAADVHNVGFHLVGAGAGRRGYDEDEVDGFLDRIEGTLLGADTLTPHDVRRVRFTEHPGTGYDPDEVDAFLNLVEVHLRRRYGQNTG</sequence>
<evidence type="ECO:0000256" key="6">
    <source>
        <dbReference type="ARBA" id="ARBA00023054"/>
    </source>
</evidence>
<dbReference type="RefSeq" id="WP_185000517.1">
    <property type="nucleotide sequence ID" value="NZ_BAAAUI010000003.1"/>
</dbReference>
<dbReference type="GO" id="GO:0005737">
    <property type="term" value="C:cytoplasm"/>
    <property type="evidence" value="ECO:0007669"/>
    <property type="project" value="UniProtKB-SubCell"/>
</dbReference>
<feature type="compositionally biased region" description="Basic and acidic residues" evidence="9">
    <location>
        <begin position="1"/>
        <end position="24"/>
    </location>
</feature>
<evidence type="ECO:0000256" key="7">
    <source>
        <dbReference type="ARBA" id="ARBA00023306"/>
    </source>
</evidence>
<name>A0A7W7FRI5_9PSEU</name>
<evidence type="ECO:0000256" key="1">
    <source>
        <dbReference type="ARBA" id="ARBA00004496"/>
    </source>
</evidence>
<evidence type="ECO:0000313" key="11">
    <source>
        <dbReference type="Proteomes" id="UP000533598"/>
    </source>
</evidence>
<proteinExistence type="inferred from homology"/>
<feature type="region of interest" description="Disordered" evidence="9">
    <location>
        <begin position="1"/>
        <end position="26"/>
    </location>
</feature>
<organism evidence="10 11">
    <name type="scientific">Crossiella cryophila</name>
    <dbReference type="NCBI Taxonomy" id="43355"/>
    <lineage>
        <taxon>Bacteria</taxon>
        <taxon>Bacillati</taxon>
        <taxon>Actinomycetota</taxon>
        <taxon>Actinomycetes</taxon>
        <taxon>Pseudonocardiales</taxon>
        <taxon>Pseudonocardiaceae</taxon>
        <taxon>Crossiella</taxon>
    </lineage>
</organism>
<gene>
    <name evidence="10" type="ORF">HNR67_000511</name>
</gene>
<dbReference type="AlphaFoldDB" id="A0A7W7FRI5"/>
<protein>
    <recommendedName>
        <fullName evidence="3">Cell wall synthesis protein Wag31</fullName>
    </recommendedName>
    <alternativeName>
        <fullName evidence="8">Antigen 84</fullName>
    </alternativeName>
</protein>
<keyword evidence="4" id="KW-0963">Cytoplasm</keyword>
<comment type="similarity">
    <text evidence="2">Belongs to the DivIVA family.</text>
</comment>
<evidence type="ECO:0000256" key="5">
    <source>
        <dbReference type="ARBA" id="ARBA00022618"/>
    </source>
</evidence>
<accession>A0A7W7FRI5</accession>
<evidence type="ECO:0000313" key="10">
    <source>
        <dbReference type="EMBL" id="MBB4674393.1"/>
    </source>
</evidence>
<keyword evidence="7" id="KW-0131">Cell cycle</keyword>